<feature type="non-terminal residue" evidence="2">
    <location>
        <position position="1"/>
    </location>
</feature>
<gene>
    <name evidence="2" type="ORF">S03H2_50335</name>
</gene>
<evidence type="ECO:0000313" key="2">
    <source>
        <dbReference type="EMBL" id="GAH64449.1"/>
    </source>
</evidence>
<sequence>RSDVWSAHYHDNLHADGYWGSGKGRAEKQGQGDDWWGAD</sequence>
<dbReference type="EMBL" id="BARU01031859">
    <property type="protein sequence ID" value="GAH64449.1"/>
    <property type="molecule type" value="Genomic_DNA"/>
</dbReference>
<comment type="caution">
    <text evidence="2">The sequence shown here is derived from an EMBL/GenBank/DDBJ whole genome shotgun (WGS) entry which is preliminary data.</text>
</comment>
<protein>
    <submittedName>
        <fullName evidence="2">Uncharacterized protein</fullName>
    </submittedName>
</protein>
<accession>X1IEC6</accession>
<feature type="region of interest" description="Disordered" evidence="1">
    <location>
        <begin position="13"/>
        <end position="39"/>
    </location>
</feature>
<proteinExistence type="predicted"/>
<name>X1IEC6_9ZZZZ</name>
<dbReference type="AlphaFoldDB" id="X1IEC6"/>
<evidence type="ECO:0000256" key="1">
    <source>
        <dbReference type="SAM" id="MobiDB-lite"/>
    </source>
</evidence>
<reference evidence="2" key="1">
    <citation type="journal article" date="2014" name="Front. Microbiol.">
        <title>High frequency of phylogenetically diverse reductive dehalogenase-homologous genes in deep subseafloor sedimentary metagenomes.</title>
        <authorList>
            <person name="Kawai M."/>
            <person name="Futagami T."/>
            <person name="Toyoda A."/>
            <person name="Takaki Y."/>
            <person name="Nishi S."/>
            <person name="Hori S."/>
            <person name="Arai W."/>
            <person name="Tsubouchi T."/>
            <person name="Morono Y."/>
            <person name="Uchiyama I."/>
            <person name="Ito T."/>
            <person name="Fujiyama A."/>
            <person name="Inagaki F."/>
            <person name="Takami H."/>
        </authorList>
    </citation>
    <scope>NUCLEOTIDE SEQUENCE</scope>
    <source>
        <strain evidence="2">Expedition CK06-06</strain>
    </source>
</reference>
<organism evidence="2">
    <name type="scientific">marine sediment metagenome</name>
    <dbReference type="NCBI Taxonomy" id="412755"/>
    <lineage>
        <taxon>unclassified sequences</taxon>
        <taxon>metagenomes</taxon>
        <taxon>ecological metagenomes</taxon>
    </lineage>
</organism>